<dbReference type="Gene3D" id="3.40.50.150">
    <property type="entry name" value="Vaccinia Virus protein VP39"/>
    <property type="match status" value="1"/>
</dbReference>
<dbReference type="RefSeq" id="WP_276654065.1">
    <property type="nucleotide sequence ID" value="NZ_DOOG01000138.1"/>
</dbReference>
<feature type="repeat" description="TPR" evidence="1">
    <location>
        <begin position="138"/>
        <end position="171"/>
    </location>
</feature>
<name>A0A358HXC0_9PROT</name>
<dbReference type="Pfam" id="PF13414">
    <property type="entry name" value="TPR_11"/>
    <property type="match status" value="1"/>
</dbReference>
<feature type="repeat" description="TPR" evidence="1">
    <location>
        <begin position="172"/>
        <end position="205"/>
    </location>
</feature>
<dbReference type="InterPro" id="IPR019734">
    <property type="entry name" value="TPR_rpt"/>
</dbReference>
<comment type="caution">
    <text evidence="4">The sequence shown here is derived from an EMBL/GenBank/DDBJ whole genome shotgun (WGS) entry which is preliminary data.</text>
</comment>
<evidence type="ECO:0000259" key="3">
    <source>
        <dbReference type="Pfam" id="PF13847"/>
    </source>
</evidence>
<dbReference type="EMBL" id="DPOP01000162">
    <property type="protein sequence ID" value="HCW69590.1"/>
    <property type="molecule type" value="Genomic_DNA"/>
</dbReference>
<proteinExistence type="predicted"/>
<dbReference type="GO" id="GO:0035269">
    <property type="term" value="P:protein O-linked glycosylation via mannose"/>
    <property type="evidence" value="ECO:0007669"/>
    <property type="project" value="TreeGrafter"/>
</dbReference>
<dbReference type="PANTHER" id="PTHR44216">
    <property type="entry name" value="PROTEIN O-MANNOSYL-TRANSFERASE TMTC2"/>
    <property type="match status" value="1"/>
</dbReference>
<evidence type="ECO:0000313" key="5">
    <source>
        <dbReference type="EMBL" id="HCW69590.1"/>
    </source>
</evidence>
<gene>
    <name evidence="4" type="ORF">DEF21_16390</name>
    <name evidence="5" type="ORF">DHR80_20775</name>
</gene>
<dbReference type="SUPFAM" id="SSF48452">
    <property type="entry name" value="TPR-like"/>
    <property type="match status" value="1"/>
</dbReference>
<sequence>MNRSERRRQKKKSRSTASTLPMRTDSVAPSEVSEQMQSLIAAGKTSHASGDLEKAVQTYSHILSIDPKQPTALYLLGIAFLQSGKNEQAIEFIRRSLSVFPENPEANNNLGVALNAAGKTEEAATSYRQAIKLKPDYTAAYKNLGALLASNNKLDNGLDCYRQAVSLAPSLFDGHKAIGDILFKQHKYDEALDSYFTALALNRSDADVLTSAGNALQFLSRNLEALNLHSQAINLAPDHDRHWIAFSDCISAMSFASTDDNLESSLLRLLEKRILQPAPLMFPIISALKHRKDLAHLLDNSNEISTADPLFVSCINSLAQSQLFMRLMTMVPIADLRVERLLTATRSALLQAAINNSTSENHIDFLAALAQQCFINEYAYSTTDEELQHVDDLSHKINQLFEQDQTVSPDLWLIVGCYLPLKDLPWIEQLSLHANDKELGLVYSLQVTAPATEKQLSKTIPQLTEIADATSQSVRSQYEENPYPRWIYTANITPKPIKDVLCGAPLSLNLDNYDTPKNLDTLVAGCGTGQHALQAAARFTNTKLTAVDLSLSSLSYAKRKTQEMGIDNIEYIQGDILELDKIGKQFDVIECGGVLHHMAEPLKGWEVLVRLLRSGGLMKIGLYSERGRPDIIAAREFIAKGGYGSSTSEMRRCREDIIAAAEQGNQALIQLCRRSDFYSLSPCRDLIFHVQEHRFTIPEIAKALKSLGLDFLGFETPNPQPLVRFRKQNPSCPKSLELAHWDRFEERYPDTFRGMYQFWCRKTAR</sequence>
<dbReference type="EMBL" id="DOOG01000138">
    <property type="protein sequence ID" value="HBU99464.1"/>
    <property type="molecule type" value="Genomic_DNA"/>
</dbReference>
<dbReference type="InterPro" id="IPR052384">
    <property type="entry name" value="TMTC_O-mannosyltransferase"/>
</dbReference>
<dbReference type="PANTHER" id="PTHR44216:SF3">
    <property type="entry name" value="PROTEIN O-MANNOSYL-TRANSFERASE TMTC2"/>
    <property type="match status" value="1"/>
</dbReference>
<evidence type="ECO:0000313" key="6">
    <source>
        <dbReference type="Proteomes" id="UP000264179"/>
    </source>
</evidence>
<dbReference type="SMART" id="SM00028">
    <property type="entry name" value="TPR"/>
    <property type="match status" value="6"/>
</dbReference>
<dbReference type="GO" id="GO:0000030">
    <property type="term" value="F:mannosyltransferase activity"/>
    <property type="evidence" value="ECO:0007669"/>
    <property type="project" value="TreeGrafter"/>
</dbReference>
<dbReference type="AlphaFoldDB" id="A0A358HXC0"/>
<accession>A0A358HXC0</accession>
<dbReference type="PROSITE" id="PS50005">
    <property type="entry name" value="TPR"/>
    <property type="match status" value="5"/>
</dbReference>
<feature type="region of interest" description="Disordered" evidence="2">
    <location>
        <begin position="1"/>
        <end position="33"/>
    </location>
</feature>
<dbReference type="CDD" id="cd02440">
    <property type="entry name" value="AdoMet_MTases"/>
    <property type="match status" value="1"/>
</dbReference>
<feature type="repeat" description="TPR" evidence="1">
    <location>
        <begin position="104"/>
        <end position="137"/>
    </location>
</feature>
<protein>
    <recommendedName>
        <fullName evidence="3">Methyltransferase domain-containing protein</fullName>
    </recommendedName>
</protein>
<dbReference type="Proteomes" id="UP000264179">
    <property type="component" value="Unassembled WGS sequence"/>
</dbReference>
<feature type="domain" description="Methyltransferase" evidence="3">
    <location>
        <begin position="518"/>
        <end position="624"/>
    </location>
</feature>
<dbReference type="Pfam" id="PF13432">
    <property type="entry name" value="TPR_16"/>
    <property type="match status" value="1"/>
</dbReference>
<reference evidence="6 7" key="1">
    <citation type="journal article" date="2018" name="Nat. Biotechnol.">
        <title>A standardized bacterial taxonomy based on genome phylogeny substantially revises the tree of life.</title>
        <authorList>
            <person name="Parks D.H."/>
            <person name="Chuvochina M."/>
            <person name="Waite D.W."/>
            <person name="Rinke C."/>
            <person name="Skarshewski A."/>
            <person name="Chaumeil P.A."/>
            <person name="Hugenholtz P."/>
        </authorList>
    </citation>
    <scope>NUCLEOTIDE SEQUENCE [LARGE SCALE GENOMIC DNA]</scope>
    <source>
        <strain evidence="4">UBA8707</strain>
        <strain evidence="5">UBA9881</strain>
    </source>
</reference>
<evidence type="ECO:0000256" key="1">
    <source>
        <dbReference type="PROSITE-ProRule" id="PRU00339"/>
    </source>
</evidence>
<feature type="repeat" description="TPR" evidence="1">
    <location>
        <begin position="36"/>
        <end position="69"/>
    </location>
</feature>
<dbReference type="SUPFAM" id="SSF53335">
    <property type="entry name" value="S-adenosyl-L-methionine-dependent methyltransferases"/>
    <property type="match status" value="1"/>
</dbReference>
<dbReference type="InterPro" id="IPR029063">
    <property type="entry name" value="SAM-dependent_MTases_sf"/>
</dbReference>
<evidence type="ECO:0000256" key="2">
    <source>
        <dbReference type="SAM" id="MobiDB-lite"/>
    </source>
</evidence>
<dbReference type="InterPro" id="IPR011990">
    <property type="entry name" value="TPR-like_helical_dom_sf"/>
</dbReference>
<dbReference type="Pfam" id="PF13181">
    <property type="entry name" value="TPR_8"/>
    <property type="match status" value="2"/>
</dbReference>
<evidence type="ECO:0000313" key="4">
    <source>
        <dbReference type="EMBL" id="HBU99464.1"/>
    </source>
</evidence>
<dbReference type="Pfam" id="PF13847">
    <property type="entry name" value="Methyltransf_31"/>
    <property type="match status" value="1"/>
</dbReference>
<dbReference type="Gene3D" id="1.25.40.10">
    <property type="entry name" value="Tetratricopeptide repeat domain"/>
    <property type="match status" value="1"/>
</dbReference>
<organism evidence="4 7">
    <name type="scientific">Thalassospira lucentensis</name>
    <dbReference type="NCBI Taxonomy" id="168935"/>
    <lineage>
        <taxon>Bacteria</taxon>
        <taxon>Pseudomonadati</taxon>
        <taxon>Pseudomonadota</taxon>
        <taxon>Alphaproteobacteria</taxon>
        <taxon>Rhodospirillales</taxon>
        <taxon>Thalassospiraceae</taxon>
        <taxon>Thalassospira</taxon>
    </lineage>
</organism>
<dbReference type="Proteomes" id="UP000264753">
    <property type="component" value="Unassembled WGS sequence"/>
</dbReference>
<feature type="repeat" description="TPR" evidence="1">
    <location>
        <begin position="70"/>
        <end position="103"/>
    </location>
</feature>
<dbReference type="InterPro" id="IPR025714">
    <property type="entry name" value="Methyltranfer_dom"/>
</dbReference>
<dbReference type="PROSITE" id="PS50293">
    <property type="entry name" value="TPR_REGION"/>
    <property type="match status" value="1"/>
</dbReference>
<keyword evidence="1" id="KW-0802">TPR repeat</keyword>
<feature type="compositionally biased region" description="Basic residues" evidence="2">
    <location>
        <begin position="1"/>
        <end position="14"/>
    </location>
</feature>
<evidence type="ECO:0000313" key="7">
    <source>
        <dbReference type="Proteomes" id="UP000264753"/>
    </source>
</evidence>